<feature type="compositionally biased region" description="Acidic residues" evidence="1">
    <location>
        <begin position="52"/>
        <end position="65"/>
    </location>
</feature>
<comment type="caution">
    <text evidence="2">The sequence shown here is derived from an EMBL/GenBank/DDBJ whole genome shotgun (WGS) entry which is preliminary data.</text>
</comment>
<feature type="region of interest" description="Disordered" evidence="1">
    <location>
        <begin position="35"/>
        <end position="65"/>
    </location>
</feature>
<accession>A0A4S3PYX1</accession>
<sequence length="65" mass="7593">MEKKLGNQNLPDFKELNDRFIAEASDEPILVIKTNLDPKNSTEENPYYKESESDDEEFSSFFEES</sequence>
<evidence type="ECO:0000256" key="1">
    <source>
        <dbReference type="SAM" id="MobiDB-lite"/>
    </source>
</evidence>
<proteinExistence type="predicted"/>
<dbReference type="OrthoDB" id="2469080at2"/>
<reference evidence="2 3" key="1">
    <citation type="journal article" date="2019" name="Indoor Air">
        <title>Impacts of indoor surface finishes on bacterial viability.</title>
        <authorList>
            <person name="Hu J."/>
            <person name="Maamar S.B."/>
            <person name="Glawe A.J."/>
            <person name="Gottel N."/>
            <person name="Gilbert J.A."/>
            <person name="Hartmann E.M."/>
        </authorList>
    </citation>
    <scope>NUCLEOTIDE SEQUENCE [LARGE SCALE GENOMIC DNA]</scope>
    <source>
        <strain evidence="2 3">AF060A6</strain>
    </source>
</reference>
<dbReference type="Proteomes" id="UP000306477">
    <property type="component" value="Unassembled WGS sequence"/>
</dbReference>
<evidence type="ECO:0000313" key="2">
    <source>
        <dbReference type="EMBL" id="THE15130.1"/>
    </source>
</evidence>
<dbReference type="STRING" id="1033734.GCA_000285535_04066"/>
<dbReference type="EMBL" id="SLUB01000002">
    <property type="protein sequence ID" value="THE15130.1"/>
    <property type="molecule type" value="Genomic_DNA"/>
</dbReference>
<keyword evidence="3" id="KW-1185">Reference proteome</keyword>
<feature type="compositionally biased region" description="Basic and acidic residues" evidence="1">
    <location>
        <begin position="40"/>
        <end position="51"/>
    </location>
</feature>
<organism evidence="2 3">
    <name type="scientific">Bacillus timonensis</name>
    <dbReference type="NCBI Taxonomy" id="1033734"/>
    <lineage>
        <taxon>Bacteria</taxon>
        <taxon>Bacillati</taxon>
        <taxon>Bacillota</taxon>
        <taxon>Bacilli</taxon>
        <taxon>Bacillales</taxon>
        <taxon>Bacillaceae</taxon>
        <taxon>Bacillus</taxon>
    </lineage>
</organism>
<dbReference type="RefSeq" id="WP_136377983.1">
    <property type="nucleotide sequence ID" value="NZ_SLUB01000002.1"/>
</dbReference>
<evidence type="ECO:0000313" key="3">
    <source>
        <dbReference type="Proteomes" id="UP000306477"/>
    </source>
</evidence>
<gene>
    <name evidence="2" type="ORF">E1I69_02105</name>
</gene>
<protein>
    <submittedName>
        <fullName evidence="2">Uncharacterized protein</fullName>
    </submittedName>
</protein>
<name>A0A4S3PYX1_9BACI</name>
<dbReference type="AlphaFoldDB" id="A0A4S3PYX1"/>